<dbReference type="InterPro" id="IPR049031">
    <property type="entry name" value="T2SSK_SAM-like_1st"/>
</dbReference>
<feature type="domain" description="T2SS protein K first SAM-like" evidence="11">
    <location>
        <begin position="132"/>
        <end position="223"/>
    </location>
</feature>
<evidence type="ECO:0000256" key="8">
    <source>
        <dbReference type="ARBA" id="ARBA00022989"/>
    </source>
</evidence>
<accession>C0QK72</accession>
<dbReference type="GO" id="GO:0009306">
    <property type="term" value="P:protein secretion"/>
    <property type="evidence" value="ECO:0007669"/>
    <property type="project" value="InterPro"/>
</dbReference>
<protein>
    <submittedName>
        <fullName evidence="12">GspK2</fullName>
    </submittedName>
</protein>
<dbReference type="Pfam" id="PF21687">
    <property type="entry name" value="T2SSK_1st"/>
    <property type="match status" value="1"/>
</dbReference>
<evidence type="ECO:0000256" key="2">
    <source>
        <dbReference type="ARBA" id="ARBA00007246"/>
    </source>
</evidence>
<keyword evidence="5" id="KW-0997">Cell inner membrane</keyword>
<evidence type="ECO:0000313" key="12">
    <source>
        <dbReference type="EMBL" id="ACN16098.1"/>
    </source>
</evidence>
<keyword evidence="3" id="KW-0813">Transport</keyword>
<dbReference type="SUPFAM" id="SSF158544">
    <property type="entry name" value="GspK insert domain-like"/>
    <property type="match status" value="1"/>
</dbReference>
<feature type="transmembrane region" description="Helical" evidence="10">
    <location>
        <begin position="20"/>
        <end position="37"/>
    </location>
</feature>
<dbReference type="eggNOG" id="COG3156">
    <property type="taxonomic scope" value="Bacteria"/>
</dbReference>
<evidence type="ECO:0000256" key="10">
    <source>
        <dbReference type="SAM" id="Phobius"/>
    </source>
</evidence>
<dbReference type="EMBL" id="CP001087">
    <property type="protein sequence ID" value="ACN16098.1"/>
    <property type="molecule type" value="Genomic_DNA"/>
</dbReference>
<evidence type="ECO:0000256" key="9">
    <source>
        <dbReference type="ARBA" id="ARBA00023136"/>
    </source>
</evidence>
<dbReference type="PANTHER" id="PTHR38831:SF2">
    <property type="entry name" value="TYPE II SECRETION SYSTEM PROTEIN K"/>
    <property type="match status" value="1"/>
</dbReference>
<dbReference type="OrthoDB" id="5398238at2"/>
<name>C0QK72_DESAH</name>
<organism evidence="12 13">
    <name type="scientific">Desulforapulum autotrophicum (strain ATCC 43914 / DSM 3382 / VKM B-1955 / HRM2)</name>
    <name type="common">Desulfobacterium autotrophicum</name>
    <dbReference type="NCBI Taxonomy" id="177437"/>
    <lineage>
        <taxon>Bacteria</taxon>
        <taxon>Pseudomonadati</taxon>
        <taxon>Thermodesulfobacteriota</taxon>
        <taxon>Desulfobacteria</taxon>
        <taxon>Desulfobacterales</taxon>
        <taxon>Desulfobacteraceae</taxon>
        <taxon>Desulforapulum</taxon>
    </lineage>
</organism>
<dbReference type="KEGG" id="dat:HRM2_30150"/>
<gene>
    <name evidence="12" type="primary">gspK2</name>
    <name evidence="12" type="ordered locus">HRM2_30150</name>
</gene>
<dbReference type="SUPFAM" id="SSF47781">
    <property type="entry name" value="RuvA domain 2-like"/>
    <property type="match status" value="1"/>
</dbReference>
<evidence type="ECO:0000259" key="11">
    <source>
        <dbReference type="Pfam" id="PF21687"/>
    </source>
</evidence>
<evidence type="ECO:0000256" key="6">
    <source>
        <dbReference type="ARBA" id="ARBA00022692"/>
    </source>
</evidence>
<sequence length="349" mass="39549">MKRKNPFNYCADCRTHGDEAGIALFFVLWVLVLLSVITGEFCRTMRNEVNITRSYKDATQAFYIARAGFNIAVSELIKKPEEKIGKNVFSKVDPVEDPVIDWRVNTDLPEIEFAQGRFKVQLGNDSGRIDINKAGRFLFTILLNGIDLDDYEKSVIIDSIFDWRDKDSIQHANGAEDDYYLSLDNPYPCGNGDFKSIEELMLVRGVDEKLFNETLKERITVSPNERGLIFRGGNFNSENKEAFDYDKINLNAAPPGVLKAFPLMTDAAVQAIIDYRQEKDFTSILELASVVPKAVFGGASPYLTLKYLPLFTMKSTGMVDGDNVKNEIQARLRVDSKLEMGYEIIQWLQ</sequence>
<dbReference type="AlphaFoldDB" id="C0QK72"/>
<keyword evidence="9 10" id="KW-0472">Membrane</keyword>
<comment type="subcellular location">
    <subcellularLocation>
        <location evidence="1">Cell inner membrane</location>
    </subcellularLocation>
</comment>
<dbReference type="RefSeq" id="WP_015904860.1">
    <property type="nucleotide sequence ID" value="NC_012108.1"/>
</dbReference>
<dbReference type="Gene3D" id="1.10.40.60">
    <property type="entry name" value="EpsJ-like"/>
    <property type="match status" value="1"/>
</dbReference>
<dbReference type="GO" id="GO:0005886">
    <property type="term" value="C:plasma membrane"/>
    <property type="evidence" value="ECO:0007669"/>
    <property type="project" value="UniProtKB-SubCell"/>
</dbReference>
<proteinExistence type="inferred from homology"/>
<dbReference type="InterPro" id="IPR005628">
    <property type="entry name" value="GspK"/>
</dbReference>
<evidence type="ECO:0000256" key="1">
    <source>
        <dbReference type="ARBA" id="ARBA00004533"/>
    </source>
</evidence>
<dbReference type="InterPro" id="IPR010994">
    <property type="entry name" value="RuvA_2-like"/>
</dbReference>
<evidence type="ECO:0000256" key="7">
    <source>
        <dbReference type="ARBA" id="ARBA00022927"/>
    </source>
</evidence>
<evidence type="ECO:0000256" key="5">
    <source>
        <dbReference type="ARBA" id="ARBA00022519"/>
    </source>
</evidence>
<evidence type="ECO:0000256" key="3">
    <source>
        <dbReference type="ARBA" id="ARBA00022448"/>
    </source>
</evidence>
<comment type="similarity">
    <text evidence="2">Belongs to the GSP K family.</text>
</comment>
<dbReference type="InterPro" id="IPR038072">
    <property type="entry name" value="GspK_central_sf"/>
</dbReference>
<keyword evidence="8 10" id="KW-1133">Transmembrane helix</keyword>
<reference evidence="12 13" key="1">
    <citation type="journal article" date="2009" name="Environ. Microbiol.">
        <title>Genome sequence of Desulfobacterium autotrophicum HRM2, a marine sulfate reducer oxidizing organic carbon completely to carbon dioxide.</title>
        <authorList>
            <person name="Strittmatter A.W."/>
            <person name="Liesegang H."/>
            <person name="Rabus R."/>
            <person name="Decker I."/>
            <person name="Amann J."/>
            <person name="Andres S."/>
            <person name="Henne A."/>
            <person name="Fricke W.F."/>
            <person name="Martinez-Arias R."/>
            <person name="Bartels D."/>
            <person name="Goesmann A."/>
            <person name="Krause L."/>
            <person name="Puehler A."/>
            <person name="Klenk H.P."/>
            <person name="Richter M."/>
            <person name="Schuler M."/>
            <person name="Gloeckner F.O."/>
            <person name="Meyerdierks A."/>
            <person name="Gottschalk G."/>
            <person name="Amann R."/>
        </authorList>
    </citation>
    <scope>NUCLEOTIDE SEQUENCE [LARGE SCALE GENOMIC DNA]</scope>
    <source>
        <strain evidence="13">ATCC 43914 / DSM 3382 / HRM2</strain>
    </source>
</reference>
<keyword evidence="7" id="KW-0653">Protein transport</keyword>
<dbReference type="eggNOG" id="COG1555">
    <property type="taxonomic scope" value="Bacteria"/>
</dbReference>
<evidence type="ECO:0000313" key="13">
    <source>
        <dbReference type="Proteomes" id="UP000000442"/>
    </source>
</evidence>
<dbReference type="PANTHER" id="PTHR38831">
    <property type="entry name" value="TYPE II SECRETION SYSTEM PROTEIN K"/>
    <property type="match status" value="1"/>
</dbReference>
<evidence type="ECO:0000256" key="4">
    <source>
        <dbReference type="ARBA" id="ARBA00022475"/>
    </source>
</evidence>
<dbReference type="Proteomes" id="UP000000442">
    <property type="component" value="Chromosome"/>
</dbReference>
<keyword evidence="6 10" id="KW-0812">Transmembrane</keyword>
<keyword evidence="4" id="KW-1003">Cell membrane</keyword>
<dbReference type="HOGENOM" id="CLU_793942_0_0_7"/>
<dbReference type="STRING" id="177437.HRM2_30150"/>
<keyword evidence="13" id="KW-1185">Reference proteome</keyword>